<dbReference type="Pfam" id="PF01825">
    <property type="entry name" value="GPS"/>
    <property type="match status" value="1"/>
</dbReference>
<dbReference type="Gene3D" id="1.20.1070.10">
    <property type="entry name" value="Rhodopsin 7-helix transmembrane proteins"/>
    <property type="match status" value="1"/>
</dbReference>
<gene>
    <name evidence="10" type="primary">ADGRG5</name>
</gene>
<dbReference type="GO" id="GO:0007166">
    <property type="term" value="P:cell surface receptor signaling pathway"/>
    <property type="evidence" value="ECO:0007669"/>
    <property type="project" value="InterPro"/>
</dbReference>
<dbReference type="PANTHER" id="PTHR12011">
    <property type="entry name" value="ADHESION G-PROTEIN COUPLED RECEPTOR"/>
    <property type="match status" value="1"/>
</dbReference>
<evidence type="ECO:0000313" key="11">
    <source>
        <dbReference type="Proteomes" id="UP000016666"/>
    </source>
</evidence>
<feature type="transmembrane region" description="Helical" evidence="7">
    <location>
        <begin position="266"/>
        <end position="291"/>
    </location>
</feature>
<evidence type="ECO:0000256" key="5">
    <source>
        <dbReference type="ARBA" id="ARBA00023157"/>
    </source>
</evidence>
<dbReference type="InterPro" id="IPR000203">
    <property type="entry name" value="GPS"/>
</dbReference>
<dbReference type="GO" id="GO:0007189">
    <property type="term" value="P:adenylate cyclase-activating G protein-coupled receptor signaling pathway"/>
    <property type="evidence" value="ECO:0007669"/>
    <property type="project" value="TreeGrafter"/>
</dbReference>
<feature type="transmembrane region" description="Helical" evidence="7">
    <location>
        <begin position="193"/>
        <end position="213"/>
    </location>
</feature>
<keyword evidence="3 7" id="KW-1133">Transmembrane helix</keyword>
<evidence type="ECO:0000259" key="8">
    <source>
        <dbReference type="PROSITE" id="PS50221"/>
    </source>
</evidence>
<dbReference type="SMART" id="SM00303">
    <property type="entry name" value="GPS"/>
    <property type="match status" value="1"/>
</dbReference>
<proteinExistence type="predicted"/>
<dbReference type="PRINTS" id="PR00249">
    <property type="entry name" value="GPCRSECRETIN"/>
</dbReference>
<dbReference type="GO" id="GO:0005886">
    <property type="term" value="C:plasma membrane"/>
    <property type="evidence" value="ECO:0007669"/>
    <property type="project" value="TreeGrafter"/>
</dbReference>
<reference evidence="10" key="3">
    <citation type="submission" date="2025-09" db="UniProtKB">
        <authorList>
            <consortium name="Ensembl"/>
        </authorList>
    </citation>
    <scope>IDENTIFICATION</scope>
</reference>
<feature type="region of interest" description="Disordered" evidence="6">
    <location>
        <begin position="350"/>
        <end position="408"/>
    </location>
</feature>
<evidence type="ECO:0000259" key="9">
    <source>
        <dbReference type="PROSITE" id="PS50261"/>
    </source>
</evidence>
<dbReference type="AlphaFoldDB" id="A0A493U0Q9"/>
<feature type="transmembrane region" description="Helical" evidence="7">
    <location>
        <begin position="311"/>
        <end position="336"/>
    </location>
</feature>
<keyword evidence="5" id="KW-1015">Disulfide bond</keyword>
<comment type="subcellular location">
    <subcellularLocation>
        <location evidence="1">Membrane</location>
        <topology evidence="1">Multi-pass membrane protein</topology>
    </subcellularLocation>
</comment>
<accession>A0A493U0Q9</accession>
<keyword evidence="4 7" id="KW-0472">Membrane</keyword>
<protein>
    <submittedName>
        <fullName evidence="10">Adhesion G protein-coupled receptor G5</fullName>
    </submittedName>
</protein>
<dbReference type="PANTHER" id="PTHR12011:SF326">
    <property type="entry name" value="ADHESION G-PROTEIN COUPLED RECEPTOR G5"/>
    <property type="match status" value="1"/>
</dbReference>
<dbReference type="OMA" id="SICWMSS"/>
<name>A0A493U0Q9_ANAPP</name>
<dbReference type="GeneTree" id="ENSGT00940000161359"/>
<dbReference type="InterPro" id="IPR000832">
    <property type="entry name" value="GPCR_2_secretin-like"/>
</dbReference>
<evidence type="ECO:0000256" key="2">
    <source>
        <dbReference type="ARBA" id="ARBA00022692"/>
    </source>
</evidence>
<evidence type="ECO:0000256" key="7">
    <source>
        <dbReference type="SAM" id="Phobius"/>
    </source>
</evidence>
<keyword evidence="11" id="KW-1185">Reference proteome</keyword>
<feature type="transmembrane region" description="Helical" evidence="7">
    <location>
        <begin position="155"/>
        <end position="173"/>
    </location>
</feature>
<dbReference type="Pfam" id="PF00002">
    <property type="entry name" value="7tm_2"/>
    <property type="match status" value="1"/>
</dbReference>
<keyword evidence="2 7" id="KW-0812">Transmembrane</keyword>
<feature type="domain" description="GAIN-B" evidence="8">
    <location>
        <begin position="1"/>
        <end position="119"/>
    </location>
</feature>
<evidence type="ECO:0000256" key="6">
    <source>
        <dbReference type="SAM" id="MobiDB-lite"/>
    </source>
</evidence>
<evidence type="ECO:0000313" key="10">
    <source>
        <dbReference type="Ensembl" id="ENSAPLP00000031629.1"/>
    </source>
</evidence>
<sequence length="408" mass="44558">MHCLHPAGCLGWVGCPLGLRWQPGVFRHSPQEPWLLQDEQNSSVLNNHILGAFLQNRAVTGLGQPVEIQFWHNLVLVSAGRAGSWSREGCKTEHREGTVVCHCSHLTYFAVLMPVLESLTYISTVGCSISAAATFCTLLLCCFFRRRPKDTTTRIHMNLLAALFLLNGSFLLSKPLATGTKELCQAAAALLHGSLLCSLAWMGAEAFHLYLLLVKVYNIYIQHYLLKLCLCAWGEWLPWASAGTAAPAEPHTASARPPGLPTLPAHFVTLCYAGLILLFNTLMLAAVVVMLRRIKSQKGQARRDWATVLGLTCLLGTTWGLAFFSFGVLLIPQLYLFTILNSLQGQWGAPGQGRRLPQEHQGSGVPAGHGTPEGARRNVKVFSHTARPGAGMKGTPRTPHMCRHGDGD</sequence>
<evidence type="ECO:0000256" key="1">
    <source>
        <dbReference type="ARBA" id="ARBA00004141"/>
    </source>
</evidence>
<dbReference type="InterPro" id="IPR046338">
    <property type="entry name" value="GAIN_dom_sf"/>
</dbReference>
<feature type="transmembrane region" description="Helical" evidence="7">
    <location>
        <begin position="225"/>
        <end position="246"/>
    </location>
</feature>
<dbReference type="PROSITE" id="PS50261">
    <property type="entry name" value="G_PROTEIN_RECEP_F2_4"/>
    <property type="match status" value="1"/>
</dbReference>
<dbReference type="InterPro" id="IPR057244">
    <property type="entry name" value="GAIN_B"/>
</dbReference>
<dbReference type="Proteomes" id="UP000016666">
    <property type="component" value="Chromosome 12"/>
</dbReference>
<organism evidence="10 11">
    <name type="scientific">Anas platyrhynchos platyrhynchos</name>
    <name type="common">Northern mallard</name>
    <dbReference type="NCBI Taxonomy" id="8840"/>
    <lineage>
        <taxon>Eukaryota</taxon>
        <taxon>Metazoa</taxon>
        <taxon>Chordata</taxon>
        <taxon>Craniata</taxon>
        <taxon>Vertebrata</taxon>
        <taxon>Euteleostomi</taxon>
        <taxon>Archelosauria</taxon>
        <taxon>Archosauria</taxon>
        <taxon>Dinosauria</taxon>
        <taxon>Saurischia</taxon>
        <taxon>Theropoda</taxon>
        <taxon>Coelurosauria</taxon>
        <taxon>Aves</taxon>
        <taxon>Neognathae</taxon>
        <taxon>Galloanserae</taxon>
        <taxon>Anseriformes</taxon>
        <taxon>Anatidae</taxon>
        <taxon>Anatinae</taxon>
        <taxon>Anas</taxon>
    </lineage>
</organism>
<evidence type="ECO:0000256" key="4">
    <source>
        <dbReference type="ARBA" id="ARBA00023136"/>
    </source>
</evidence>
<dbReference type="PROSITE" id="PS50221">
    <property type="entry name" value="GAIN_B"/>
    <property type="match status" value="1"/>
</dbReference>
<feature type="domain" description="G-protein coupled receptors family 2 profile 2" evidence="9">
    <location>
        <begin position="119"/>
        <end position="234"/>
    </location>
</feature>
<dbReference type="Ensembl" id="ENSAPLT00000024256.1">
    <property type="protein sequence ID" value="ENSAPLP00000031629.1"/>
    <property type="gene ID" value="ENSAPLG00000027865.1"/>
</dbReference>
<evidence type="ECO:0000256" key="3">
    <source>
        <dbReference type="ARBA" id="ARBA00022989"/>
    </source>
</evidence>
<feature type="transmembrane region" description="Helical" evidence="7">
    <location>
        <begin position="121"/>
        <end position="143"/>
    </location>
</feature>
<dbReference type="Gene3D" id="2.60.220.50">
    <property type="match status" value="1"/>
</dbReference>
<reference evidence="10 11" key="1">
    <citation type="submission" date="2017-10" db="EMBL/GenBank/DDBJ databases">
        <title>A new Pekin duck reference genome.</title>
        <authorList>
            <person name="Hou Z.-C."/>
            <person name="Zhou Z.-K."/>
            <person name="Zhu F."/>
            <person name="Hou S.-S."/>
        </authorList>
    </citation>
    <scope>NUCLEOTIDE SEQUENCE [LARGE SCALE GENOMIC DNA]</scope>
</reference>
<dbReference type="InterPro" id="IPR017981">
    <property type="entry name" value="GPCR_2-like_7TM"/>
</dbReference>
<reference evidence="10" key="2">
    <citation type="submission" date="2025-08" db="UniProtKB">
        <authorList>
            <consortium name="Ensembl"/>
        </authorList>
    </citation>
    <scope>IDENTIFICATION</scope>
</reference>
<dbReference type="GO" id="GO:0004930">
    <property type="term" value="F:G protein-coupled receptor activity"/>
    <property type="evidence" value="ECO:0007669"/>
    <property type="project" value="InterPro"/>
</dbReference>